<dbReference type="PANTHER" id="PTHR47245">
    <property type="entry name" value="PEPTIDYLPROLYL ISOMERASE"/>
    <property type="match status" value="1"/>
</dbReference>
<evidence type="ECO:0000313" key="12">
    <source>
        <dbReference type="Proteomes" id="UP000434582"/>
    </source>
</evidence>
<evidence type="ECO:0000256" key="2">
    <source>
        <dbReference type="ARBA" id="ARBA00007656"/>
    </source>
</evidence>
<protein>
    <recommendedName>
        <fullName evidence="4">Parvulin-like PPIase</fullName>
        <ecNumber evidence="3">5.2.1.8</ecNumber>
    </recommendedName>
    <alternativeName>
        <fullName evidence="6">Peptidyl-prolyl cis-trans isomerase plp</fullName>
    </alternativeName>
    <alternativeName>
        <fullName evidence="7">Rotamase plp</fullName>
    </alternativeName>
</protein>
<feature type="domain" description="PpiC" evidence="10">
    <location>
        <begin position="145"/>
        <end position="236"/>
    </location>
</feature>
<evidence type="ECO:0000256" key="3">
    <source>
        <dbReference type="ARBA" id="ARBA00013194"/>
    </source>
</evidence>
<dbReference type="AlphaFoldDB" id="A0A7X1ZC79"/>
<sequence length="288" mass="31097">MNDMVSSVPRALAFAAGLTLAAVAGTGVASAQQGIDPETVVATVNGHEITLGELQTVRSRDPQLGQVPLAMLYDSLVNHLVEGQLIVSQAKSEGLADHPDVEERLNAVRDEIIRSVYLTQVVEKAATEEALQAKYDEYLEANPPQEEVKASHILVDSEEKANELIAHLEDGADFAELAKAESTGPSAPNGGDLGYFQREGQMVEPFAKAAFDLEAGAYTTDPVKTQFGWHIIKVTDRRTAEPPALDEIRNDLTTQIAQDTIADLIDDLREGADVQTTPLEEIMPQPSE</sequence>
<proteinExistence type="inferred from homology"/>
<dbReference type="OrthoDB" id="14196at2"/>
<keyword evidence="12" id="KW-1185">Reference proteome</keyword>
<dbReference type="EMBL" id="WIVE01000009">
    <property type="protein sequence ID" value="MQX35878.1"/>
    <property type="molecule type" value="Genomic_DNA"/>
</dbReference>
<dbReference type="SUPFAM" id="SSF109998">
    <property type="entry name" value="Triger factor/SurA peptide-binding domain-like"/>
    <property type="match status" value="1"/>
</dbReference>
<evidence type="ECO:0000256" key="5">
    <source>
        <dbReference type="ARBA" id="ARBA00023110"/>
    </source>
</evidence>
<dbReference type="Gene3D" id="3.10.50.40">
    <property type="match status" value="1"/>
</dbReference>
<dbReference type="InterPro" id="IPR000297">
    <property type="entry name" value="PPIase_PpiC"/>
</dbReference>
<dbReference type="EC" id="5.2.1.8" evidence="3"/>
<dbReference type="Proteomes" id="UP000434582">
    <property type="component" value="Unassembled WGS sequence"/>
</dbReference>
<dbReference type="GO" id="GO:0003755">
    <property type="term" value="F:peptidyl-prolyl cis-trans isomerase activity"/>
    <property type="evidence" value="ECO:0007669"/>
    <property type="project" value="UniProtKB-KW"/>
</dbReference>
<dbReference type="PANTHER" id="PTHR47245:SF2">
    <property type="entry name" value="PEPTIDYL-PROLYL CIS-TRANS ISOMERASE HP_0175-RELATED"/>
    <property type="match status" value="1"/>
</dbReference>
<keyword evidence="9" id="KW-0732">Signal</keyword>
<dbReference type="InterPro" id="IPR050245">
    <property type="entry name" value="PrsA_foldase"/>
</dbReference>
<dbReference type="InterPro" id="IPR027304">
    <property type="entry name" value="Trigger_fact/SurA_dom_sf"/>
</dbReference>
<evidence type="ECO:0000313" key="11">
    <source>
        <dbReference type="EMBL" id="MQX35878.1"/>
    </source>
</evidence>
<comment type="similarity">
    <text evidence="2">Belongs to the PpiC/parvulin rotamase family.</text>
</comment>
<dbReference type="InterPro" id="IPR023058">
    <property type="entry name" value="PPIase_PpiC_CS"/>
</dbReference>
<organism evidence="11 12">
    <name type="scientific">Roseospira navarrensis</name>
    <dbReference type="NCBI Taxonomy" id="140058"/>
    <lineage>
        <taxon>Bacteria</taxon>
        <taxon>Pseudomonadati</taxon>
        <taxon>Pseudomonadota</taxon>
        <taxon>Alphaproteobacteria</taxon>
        <taxon>Rhodospirillales</taxon>
        <taxon>Rhodospirillaceae</taxon>
        <taxon>Roseospira</taxon>
    </lineage>
</organism>
<keyword evidence="5 8" id="KW-0697">Rotamase</keyword>
<comment type="catalytic activity">
    <reaction evidence="1">
        <text>[protein]-peptidylproline (omega=180) = [protein]-peptidylproline (omega=0)</text>
        <dbReference type="Rhea" id="RHEA:16237"/>
        <dbReference type="Rhea" id="RHEA-COMP:10747"/>
        <dbReference type="Rhea" id="RHEA-COMP:10748"/>
        <dbReference type="ChEBI" id="CHEBI:83833"/>
        <dbReference type="ChEBI" id="CHEBI:83834"/>
        <dbReference type="EC" id="5.2.1.8"/>
    </reaction>
</comment>
<evidence type="ECO:0000259" key="10">
    <source>
        <dbReference type="PROSITE" id="PS50198"/>
    </source>
</evidence>
<feature type="signal peptide" evidence="9">
    <location>
        <begin position="1"/>
        <end position="21"/>
    </location>
</feature>
<dbReference type="PROSITE" id="PS50198">
    <property type="entry name" value="PPIC_PPIASE_2"/>
    <property type="match status" value="1"/>
</dbReference>
<name>A0A7X1ZC79_9PROT</name>
<evidence type="ECO:0000256" key="7">
    <source>
        <dbReference type="ARBA" id="ARBA00031484"/>
    </source>
</evidence>
<keyword evidence="8 11" id="KW-0413">Isomerase</keyword>
<gene>
    <name evidence="11" type="ORF">GHC57_05030</name>
</gene>
<dbReference type="InterPro" id="IPR046357">
    <property type="entry name" value="PPIase_dom_sf"/>
</dbReference>
<evidence type="ECO:0000256" key="6">
    <source>
        <dbReference type="ARBA" id="ARBA00030642"/>
    </source>
</evidence>
<comment type="caution">
    <text evidence="11">The sequence shown here is derived from an EMBL/GenBank/DDBJ whole genome shotgun (WGS) entry which is preliminary data.</text>
</comment>
<dbReference type="SUPFAM" id="SSF54534">
    <property type="entry name" value="FKBP-like"/>
    <property type="match status" value="1"/>
</dbReference>
<feature type="chain" id="PRO_5031382501" description="Parvulin-like PPIase" evidence="9">
    <location>
        <begin position="22"/>
        <end position="288"/>
    </location>
</feature>
<reference evidence="11 12" key="1">
    <citation type="submission" date="2019-10" db="EMBL/GenBank/DDBJ databases">
        <title>Draft whole-genome sequence of the purple nonsulfur photosynthetic bacterium Roseospira navarrensis DSM 15114.</title>
        <authorList>
            <person name="Kyndt J.A."/>
            <person name="Meyer T.E."/>
        </authorList>
    </citation>
    <scope>NUCLEOTIDE SEQUENCE [LARGE SCALE GENOMIC DNA]</scope>
    <source>
        <strain evidence="11 12">DSM 15114</strain>
    </source>
</reference>
<evidence type="ECO:0000256" key="1">
    <source>
        <dbReference type="ARBA" id="ARBA00000971"/>
    </source>
</evidence>
<evidence type="ECO:0000256" key="8">
    <source>
        <dbReference type="PROSITE-ProRule" id="PRU00278"/>
    </source>
</evidence>
<dbReference type="Pfam" id="PF13616">
    <property type="entry name" value="Rotamase_3"/>
    <property type="match status" value="1"/>
</dbReference>
<evidence type="ECO:0000256" key="9">
    <source>
        <dbReference type="SAM" id="SignalP"/>
    </source>
</evidence>
<dbReference type="PROSITE" id="PS01096">
    <property type="entry name" value="PPIC_PPIASE_1"/>
    <property type="match status" value="1"/>
</dbReference>
<dbReference type="Gene3D" id="1.10.8.1040">
    <property type="match status" value="1"/>
</dbReference>
<accession>A0A7X1ZC79</accession>
<evidence type="ECO:0000256" key="4">
    <source>
        <dbReference type="ARBA" id="ARBA00018370"/>
    </source>
</evidence>